<feature type="coiled-coil region" evidence="3">
    <location>
        <begin position="344"/>
        <end position="378"/>
    </location>
</feature>
<evidence type="ECO:0008006" key="7">
    <source>
        <dbReference type="Google" id="ProtNLM"/>
    </source>
</evidence>
<evidence type="ECO:0000313" key="5">
    <source>
        <dbReference type="EMBL" id="ONK71657.1"/>
    </source>
</evidence>
<feature type="coiled-coil region" evidence="3">
    <location>
        <begin position="56"/>
        <end position="83"/>
    </location>
</feature>
<evidence type="ECO:0000313" key="6">
    <source>
        <dbReference type="Proteomes" id="UP000243459"/>
    </source>
</evidence>
<dbReference type="PANTHER" id="PTHR31580:SF4">
    <property type="entry name" value="FILAMENT-LIKE PLANT PROTEIN 6"/>
    <property type="match status" value="1"/>
</dbReference>
<organism evidence="5 6">
    <name type="scientific">Asparagus officinalis</name>
    <name type="common">Garden asparagus</name>
    <dbReference type="NCBI Taxonomy" id="4686"/>
    <lineage>
        <taxon>Eukaryota</taxon>
        <taxon>Viridiplantae</taxon>
        <taxon>Streptophyta</taxon>
        <taxon>Embryophyta</taxon>
        <taxon>Tracheophyta</taxon>
        <taxon>Spermatophyta</taxon>
        <taxon>Magnoliopsida</taxon>
        <taxon>Liliopsida</taxon>
        <taxon>Asparagales</taxon>
        <taxon>Asparagaceae</taxon>
        <taxon>Asparagoideae</taxon>
        <taxon>Asparagus</taxon>
    </lineage>
</organism>
<feature type="region of interest" description="Disordered" evidence="4">
    <location>
        <begin position="606"/>
        <end position="625"/>
    </location>
</feature>
<keyword evidence="6" id="KW-1185">Reference proteome</keyword>
<feature type="compositionally biased region" description="Basic residues" evidence="4">
    <location>
        <begin position="1"/>
        <end position="12"/>
    </location>
</feature>
<dbReference type="Proteomes" id="UP000243459">
    <property type="component" value="Chromosome 4"/>
</dbReference>
<evidence type="ECO:0000256" key="4">
    <source>
        <dbReference type="SAM" id="MobiDB-lite"/>
    </source>
</evidence>
<feature type="compositionally biased region" description="Low complexity" evidence="4">
    <location>
        <begin position="943"/>
        <end position="958"/>
    </location>
</feature>
<proteinExistence type="inferred from homology"/>
<feature type="region of interest" description="Disordered" evidence="4">
    <location>
        <begin position="493"/>
        <end position="552"/>
    </location>
</feature>
<feature type="compositionally biased region" description="Low complexity" evidence="4">
    <location>
        <begin position="15"/>
        <end position="32"/>
    </location>
</feature>
<dbReference type="OMA" id="AQKSNGM"/>
<dbReference type="PANTHER" id="PTHR31580">
    <property type="entry name" value="FILAMENT-LIKE PLANT PROTEIN 4"/>
    <property type="match status" value="1"/>
</dbReference>
<dbReference type="EMBL" id="CM007384">
    <property type="protein sequence ID" value="ONK71657.1"/>
    <property type="molecule type" value="Genomic_DNA"/>
</dbReference>
<feature type="compositionally biased region" description="Basic and acidic residues" evidence="4">
    <location>
        <begin position="611"/>
        <end position="623"/>
    </location>
</feature>
<accession>A0A5P1F2M8</accession>
<protein>
    <recommendedName>
        <fullName evidence="7">Filament-like plant protein 4</fullName>
    </recommendedName>
</protein>
<gene>
    <name evidence="5" type="ORF">A4U43_C04F10990</name>
</gene>
<feature type="compositionally biased region" description="Polar residues" evidence="4">
    <location>
        <begin position="493"/>
        <end position="503"/>
    </location>
</feature>
<comment type="similarity">
    <text evidence="1">Belongs to the FPP family.</text>
</comment>
<evidence type="ECO:0000256" key="2">
    <source>
        <dbReference type="ARBA" id="ARBA00023054"/>
    </source>
</evidence>
<dbReference type="AlphaFoldDB" id="A0A5P1F2M8"/>
<feature type="region of interest" description="Disordered" evidence="4">
    <location>
        <begin position="1"/>
        <end position="38"/>
    </location>
</feature>
<feature type="region of interest" description="Disordered" evidence="4">
    <location>
        <begin position="1011"/>
        <end position="1068"/>
    </location>
</feature>
<feature type="coiled-coil region" evidence="3">
    <location>
        <begin position="166"/>
        <end position="267"/>
    </location>
</feature>
<feature type="region of interest" description="Disordered" evidence="4">
    <location>
        <begin position="943"/>
        <end position="970"/>
    </location>
</feature>
<sequence length="1068" mass="119766">MDRRSWPWKKKSSDKTVTSTDNNSSSLASSGNAKTDQDDTKTIKYVQISVESYAHLTNLEDQVKMLNEKVSDLNGKLSSAQSEMITKDSLVKQHAKVAEEAVSGWEKAEAEALTLKQQLESVTLLKLTVEDRASHLDGALKECMKQVRSVKEEGEQKLHDVVFAKTKQWEKAKAELEAKIIGSEQELLKSSAEIAALSRTLQERSNMLMKISDEKSQADAEIEVMKNDIQSCEREINSLKYELHVVAKELEIRNEEKNMSMRSAEVANKQHLEDVKKITKLEAECQRLRGLVRKKLPGPAALAQMKLEVESLGRDYGETRLRRSPARSSSPHHVSPSDFALENMHQCRKENEFLTARLLTMEEEMKMLKEALSKRNSELQASRNMCAKTSNKLRSIESHLLVMNQQKSPTKSITEIPVEIESKPPSLTSMSEDGIDDEGSCSESWATALMSELSQFKKEKNVDSSKKSENSNQLELMDDFLEMERLACQSTEANGSITVSDGATDNLKTEPVDVSKHEDGSEQITVELPKTLVSSNTDQPAHESSSHKYGSTLSKLQSRMATLFESQSQSADMEKLLEDIKRIVQNTHEELPQNLVDCVASETHSTNSCIQKEHDERTEEVKDSGAMTKQEAKHVMVQELKDAILQIHDFVLSIGKEAKTSRPSDDRELTERIEKFSASVDKVLCDKESVTDFLLALSNIFSKKDLLNYVMPSYKCNEGESYNSDCIDKVTLLENKVALHEHEKEKFSGGCMLDTHSSSDPDIEGHNLSCELKITPQACSLEEFEQLKLQKESVETDFAKCKETLELTNHQLVGMKQLLSEIKLQLAASEKSNSLAETQLKCMAESYKTLESQKQELETELNLVRTKLEVLEAELQEEKNSHQDDLAKYKELQDQMERNSKSTVDTDADVDTQTQQEREIAAAAEKLAECQETIFLLGRQLNSLRPPSESLGSSSNSRQPMSDGVLEDEPSADGFTIRQATLSPQHFDQFEIENITTSVALSTGGESPLNGYNSYMSLPDTESGPFPKSPLESRHQKHKVTRSSSSSSSAEKHGRGFSRFFSKGRSEH</sequence>
<feature type="compositionally biased region" description="Basic and acidic residues" evidence="4">
    <location>
        <begin position="507"/>
        <end position="520"/>
    </location>
</feature>
<feature type="coiled-coil region" evidence="3">
    <location>
        <begin position="840"/>
        <end position="933"/>
    </location>
</feature>
<keyword evidence="2 3" id="KW-0175">Coiled coil</keyword>
<evidence type="ECO:0000256" key="3">
    <source>
        <dbReference type="SAM" id="Coils"/>
    </source>
</evidence>
<name>A0A5P1F2M8_ASPOF</name>
<dbReference type="Pfam" id="PF05911">
    <property type="entry name" value="FPP"/>
    <property type="match status" value="1"/>
</dbReference>
<evidence type="ECO:0000256" key="1">
    <source>
        <dbReference type="ARBA" id="ARBA00005921"/>
    </source>
</evidence>
<dbReference type="InterPro" id="IPR008587">
    <property type="entry name" value="FPP_plant"/>
</dbReference>
<dbReference type="Gramene" id="ONK71657">
    <property type="protein sequence ID" value="ONK71657"/>
    <property type="gene ID" value="A4U43_C04F10990"/>
</dbReference>
<reference evidence="6" key="1">
    <citation type="journal article" date="2017" name="Nat. Commun.">
        <title>The asparagus genome sheds light on the origin and evolution of a young Y chromosome.</title>
        <authorList>
            <person name="Harkess A."/>
            <person name="Zhou J."/>
            <person name="Xu C."/>
            <person name="Bowers J.E."/>
            <person name="Van der Hulst R."/>
            <person name="Ayyampalayam S."/>
            <person name="Mercati F."/>
            <person name="Riccardi P."/>
            <person name="McKain M.R."/>
            <person name="Kakrana A."/>
            <person name="Tang H."/>
            <person name="Ray J."/>
            <person name="Groenendijk J."/>
            <person name="Arikit S."/>
            <person name="Mathioni S.M."/>
            <person name="Nakano M."/>
            <person name="Shan H."/>
            <person name="Telgmann-Rauber A."/>
            <person name="Kanno A."/>
            <person name="Yue Z."/>
            <person name="Chen H."/>
            <person name="Li W."/>
            <person name="Chen Y."/>
            <person name="Xu X."/>
            <person name="Zhang Y."/>
            <person name="Luo S."/>
            <person name="Chen H."/>
            <person name="Gao J."/>
            <person name="Mao Z."/>
            <person name="Pires J.C."/>
            <person name="Luo M."/>
            <person name="Kudrna D."/>
            <person name="Wing R.A."/>
            <person name="Meyers B.C."/>
            <person name="Yi K."/>
            <person name="Kong H."/>
            <person name="Lavrijsen P."/>
            <person name="Sunseri F."/>
            <person name="Falavigna A."/>
            <person name="Ye Y."/>
            <person name="Leebens-Mack J.H."/>
            <person name="Chen G."/>
        </authorList>
    </citation>
    <scope>NUCLEOTIDE SEQUENCE [LARGE SCALE GENOMIC DNA]</scope>
    <source>
        <strain evidence="6">cv. DH0086</strain>
    </source>
</reference>